<organism evidence="2 3">
    <name type="scientific">Malus domestica</name>
    <name type="common">Apple</name>
    <name type="synonym">Pyrus malus</name>
    <dbReference type="NCBI Taxonomy" id="3750"/>
    <lineage>
        <taxon>Eukaryota</taxon>
        <taxon>Viridiplantae</taxon>
        <taxon>Streptophyta</taxon>
        <taxon>Embryophyta</taxon>
        <taxon>Tracheophyta</taxon>
        <taxon>Spermatophyta</taxon>
        <taxon>Magnoliopsida</taxon>
        <taxon>eudicotyledons</taxon>
        <taxon>Gunneridae</taxon>
        <taxon>Pentapetalae</taxon>
        <taxon>rosids</taxon>
        <taxon>fabids</taxon>
        <taxon>Rosales</taxon>
        <taxon>Rosaceae</taxon>
        <taxon>Amygdaloideae</taxon>
        <taxon>Maleae</taxon>
        <taxon>Malus</taxon>
    </lineage>
</organism>
<evidence type="ECO:0000313" key="3">
    <source>
        <dbReference type="Proteomes" id="UP000290289"/>
    </source>
</evidence>
<evidence type="ECO:0000256" key="1">
    <source>
        <dbReference type="SAM" id="MobiDB-lite"/>
    </source>
</evidence>
<feature type="region of interest" description="Disordered" evidence="1">
    <location>
        <begin position="67"/>
        <end position="94"/>
    </location>
</feature>
<evidence type="ECO:0000313" key="2">
    <source>
        <dbReference type="EMBL" id="RXH67343.1"/>
    </source>
</evidence>
<dbReference type="EMBL" id="RDQH01000343">
    <property type="protein sequence ID" value="RXH67343.1"/>
    <property type="molecule type" value="Genomic_DNA"/>
</dbReference>
<name>A0A498HE62_MALDO</name>
<protein>
    <submittedName>
        <fullName evidence="2">Uncharacterized protein</fullName>
    </submittedName>
</protein>
<dbReference type="AlphaFoldDB" id="A0A498HE62"/>
<reference evidence="2 3" key="1">
    <citation type="submission" date="2018-10" db="EMBL/GenBank/DDBJ databases">
        <title>A high-quality apple genome assembly.</title>
        <authorList>
            <person name="Hu J."/>
        </authorList>
    </citation>
    <scope>NUCLEOTIDE SEQUENCE [LARGE SCALE GENOMIC DNA]</scope>
    <source>
        <strain evidence="3">cv. HFTH1</strain>
        <tissue evidence="2">Young leaf</tissue>
    </source>
</reference>
<sequence length="128" mass="14405">MHRAVAASNPLQTFLDLINSTLSLLICSSLTVPSFVGHWTAFHSKLASSTPPESGSSAKNTQIWVDPFRRSPQTQKTPGLFPFTMASQSSSKPADLSLWRPRPMLPEPLEMWPMWKKSKLLWVVHYLI</sequence>
<proteinExistence type="predicted"/>
<comment type="caution">
    <text evidence="2">The sequence shown here is derived from an EMBL/GenBank/DDBJ whole genome shotgun (WGS) entry which is preliminary data.</text>
</comment>
<dbReference type="Proteomes" id="UP000290289">
    <property type="component" value="Chromosome 17"/>
</dbReference>
<gene>
    <name evidence="2" type="ORF">DVH24_027463</name>
</gene>
<keyword evidence="3" id="KW-1185">Reference proteome</keyword>
<accession>A0A498HE62</accession>